<keyword evidence="6 7" id="KW-0067">ATP-binding</keyword>
<accession>A0A6T2IDL8</accession>
<dbReference type="EMBL" id="HBJA01132754">
    <property type="protein sequence ID" value="CAE0834299.1"/>
    <property type="molecule type" value="Transcribed_RNA"/>
</dbReference>
<dbReference type="SUPFAM" id="SSF56112">
    <property type="entry name" value="Protein kinase-like (PK-like)"/>
    <property type="match status" value="1"/>
</dbReference>
<feature type="domain" description="AGC-kinase C-terminal" evidence="11">
    <location>
        <begin position="308"/>
        <end position="374"/>
    </location>
</feature>
<dbReference type="Gene3D" id="3.30.200.20">
    <property type="entry name" value="Phosphorylase Kinase, domain 1"/>
    <property type="match status" value="1"/>
</dbReference>
<dbReference type="EMBL" id="HBJA01132755">
    <property type="protein sequence ID" value="CAE0834300.1"/>
    <property type="molecule type" value="Transcribed_RNA"/>
</dbReference>
<dbReference type="GO" id="GO:0005524">
    <property type="term" value="F:ATP binding"/>
    <property type="evidence" value="ECO:0007669"/>
    <property type="project" value="UniProtKB-UniRule"/>
</dbReference>
<evidence type="ECO:0000256" key="7">
    <source>
        <dbReference type="PROSITE-ProRule" id="PRU10141"/>
    </source>
</evidence>
<comment type="similarity">
    <text evidence="8">Belongs to the protein kinase superfamily.</text>
</comment>
<dbReference type="InterPro" id="IPR008271">
    <property type="entry name" value="Ser/Thr_kinase_AS"/>
</dbReference>
<evidence type="ECO:0000256" key="6">
    <source>
        <dbReference type="ARBA" id="ARBA00022840"/>
    </source>
</evidence>
<feature type="region of interest" description="Disordered" evidence="9">
    <location>
        <begin position="1"/>
        <end position="27"/>
    </location>
</feature>
<evidence type="ECO:0000256" key="1">
    <source>
        <dbReference type="ARBA" id="ARBA00022527"/>
    </source>
</evidence>
<dbReference type="InterPro" id="IPR000961">
    <property type="entry name" value="AGC-kinase_C"/>
</dbReference>
<dbReference type="PROSITE" id="PS50011">
    <property type="entry name" value="PROTEIN_KINASE_DOM"/>
    <property type="match status" value="1"/>
</dbReference>
<evidence type="ECO:0000256" key="8">
    <source>
        <dbReference type="RuleBase" id="RU000304"/>
    </source>
</evidence>
<dbReference type="InterPro" id="IPR011009">
    <property type="entry name" value="Kinase-like_dom_sf"/>
</dbReference>
<keyword evidence="2" id="KW-0597">Phosphoprotein</keyword>
<keyword evidence="5" id="KW-0418">Kinase</keyword>
<proteinExistence type="inferred from homology"/>
<keyword evidence="3" id="KW-0808">Transferase</keyword>
<dbReference type="FunFam" id="1.10.510.10:FF:000757">
    <property type="entry name" value="AGC family serine/threonine kinase"/>
    <property type="match status" value="1"/>
</dbReference>
<organism evidence="13">
    <name type="scientific">Eutreptiella gymnastica</name>
    <dbReference type="NCBI Taxonomy" id="73025"/>
    <lineage>
        <taxon>Eukaryota</taxon>
        <taxon>Discoba</taxon>
        <taxon>Euglenozoa</taxon>
        <taxon>Euglenida</taxon>
        <taxon>Spirocuta</taxon>
        <taxon>Euglenophyceae</taxon>
        <taxon>Eutreptiales</taxon>
        <taxon>Eutreptiaceae</taxon>
        <taxon>Eutreptiella</taxon>
    </lineage>
</organism>
<feature type="compositionally biased region" description="Basic and acidic residues" evidence="9">
    <location>
        <begin position="13"/>
        <end position="22"/>
    </location>
</feature>
<dbReference type="InterPro" id="IPR000719">
    <property type="entry name" value="Prot_kinase_dom"/>
</dbReference>
<evidence type="ECO:0000256" key="9">
    <source>
        <dbReference type="SAM" id="MobiDB-lite"/>
    </source>
</evidence>
<dbReference type="Pfam" id="PF00069">
    <property type="entry name" value="Pkinase"/>
    <property type="match status" value="1"/>
</dbReference>
<dbReference type="SMART" id="SM00220">
    <property type="entry name" value="S_TKc"/>
    <property type="match status" value="1"/>
</dbReference>
<evidence type="ECO:0000259" key="10">
    <source>
        <dbReference type="PROSITE" id="PS50011"/>
    </source>
</evidence>
<evidence type="ECO:0000256" key="2">
    <source>
        <dbReference type="ARBA" id="ARBA00022553"/>
    </source>
</evidence>
<evidence type="ECO:0000313" key="12">
    <source>
        <dbReference type="EMBL" id="CAE0834299.1"/>
    </source>
</evidence>
<name>A0A6T2IDL8_9EUGL</name>
<sequence length="374" mass="42641">MSNFFKNILSKKNPQEPAKDEVIPNTTSIEDDYEDVESVTPKPTKDDFEFISQLGKGAFGKVVLVRKKDTGKEYAMKVVFKQNVLDHGRVKDLFSERSVLRRSKHPYICKLDYAFQSEHKLFFVMEYLQGGDLDALLNSMEGKRFDESTARYYASEVWMALQYLHDNNIIYRDLKPENILLSGEGHACLSDFGLSKDFVDSGDGTDRANSFVGSPFYVSPDVLRQKKYGREVDWWSFGILLFRMLAGGVPFKGKNIRAVFDSILHSTLNFQNVPWVSPCAQDLIAKCLQKDEKMRITGPLIQKHPFFAGVNWDKVYNKEIKSPIAHIWNQPQKPKPAPMPTNTAEEISQSPHVGLGQSQQNLFVGFSYQPNTML</sequence>
<evidence type="ECO:0000313" key="13">
    <source>
        <dbReference type="EMBL" id="CAE0834300.1"/>
    </source>
</evidence>
<reference evidence="13" key="1">
    <citation type="submission" date="2021-01" db="EMBL/GenBank/DDBJ databases">
        <authorList>
            <person name="Corre E."/>
            <person name="Pelletier E."/>
            <person name="Niang G."/>
            <person name="Scheremetjew M."/>
            <person name="Finn R."/>
            <person name="Kale V."/>
            <person name="Holt S."/>
            <person name="Cochrane G."/>
            <person name="Meng A."/>
            <person name="Brown T."/>
            <person name="Cohen L."/>
        </authorList>
    </citation>
    <scope>NUCLEOTIDE SEQUENCE</scope>
    <source>
        <strain evidence="13">CCMP1594</strain>
    </source>
</reference>
<dbReference type="PROSITE" id="PS51285">
    <property type="entry name" value="AGC_KINASE_CTER"/>
    <property type="match status" value="1"/>
</dbReference>
<dbReference type="PROSITE" id="PS00108">
    <property type="entry name" value="PROTEIN_KINASE_ST"/>
    <property type="match status" value="1"/>
</dbReference>
<dbReference type="AlphaFoldDB" id="A0A6T2IDL8"/>
<dbReference type="CDD" id="cd05123">
    <property type="entry name" value="STKc_AGC"/>
    <property type="match status" value="1"/>
</dbReference>
<dbReference type="InterPro" id="IPR017441">
    <property type="entry name" value="Protein_kinase_ATP_BS"/>
</dbReference>
<evidence type="ECO:0008006" key="14">
    <source>
        <dbReference type="Google" id="ProtNLM"/>
    </source>
</evidence>
<evidence type="ECO:0000256" key="3">
    <source>
        <dbReference type="ARBA" id="ARBA00022679"/>
    </source>
</evidence>
<evidence type="ECO:0000259" key="11">
    <source>
        <dbReference type="PROSITE" id="PS51285"/>
    </source>
</evidence>
<evidence type="ECO:0000256" key="4">
    <source>
        <dbReference type="ARBA" id="ARBA00022741"/>
    </source>
</evidence>
<dbReference type="InterPro" id="IPR045270">
    <property type="entry name" value="STKc_AGC"/>
</dbReference>
<dbReference type="PROSITE" id="PS00107">
    <property type="entry name" value="PROTEIN_KINASE_ATP"/>
    <property type="match status" value="1"/>
</dbReference>
<feature type="domain" description="Protein kinase" evidence="10">
    <location>
        <begin position="48"/>
        <end position="307"/>
    </location>
</feature>
<gene>
    <name evidence="12" type="ORF">EGYM00163_LOCUS45599</name>
    <name evidence="13" type="ORF">EGYM00163_LOCUS45600</name>
</gene>
<evidence type="ECO:0000256" key="5">
    <source>
        <dbReference type="ARBA" id="ARBA00022777"/>
    </source>
</evidence>
<keyword evidence="1 8" id="KW-0723">Serine/threonine-protein kinase</keyword>
<dbReference type="PANTHER" id="PTHR24351">
    <property type="entry name" value="RIBOSOMAL PROTEIN S6 KINASE"/>
    <property type="match status" value="1"/>
</dbReference>
<feature type="binding site" evidence="7">
    <location>
        <position position="81"/>
    </location>
    <ligand>
        <name>ATP</name>
        <dbReference type="ChEBI" id="CHEBI:30616"/>
    </ligand>
</feature>
<protein>
    <recommendedName>
        <fullName evidence="14">Protein kinase domain-containing protein</fullName>
    </recommendedName>
</protein>
<keyword evidence="4 7" id="KW-0547">Nucleotide-binding</keyword>
<dbReference type="Gene3D" id="1.10.510.10">
    <property type="entry name" value="Transferase(Phosphotransferase) domain 1"/>
    <property type="match status" value="1"/>
</dbReference>
<dbReference type="FunFam" id="3.30.200.20:FF:000042">
    <property type="entry name" value="Aurora kinase A"/>
    <property type="match status" value="1"/>
</dbReference>
<dbReference type="GO" id="GO:0004674">
    <property type="term" value="F:protein serine/threonine kinase activity"/>
    <property type="evidence" value="ECO:0007669"/>
    <property type="project" value="UniProtKB-KW"/>
</dbReference>